<dbReference type="EC" id="2.1.2.9" evidence="1"/>
<sequence length="289" mass="32106">MNHKQSNNPIAFFGTSLFAVFVLEELVQAGTTPDIVVTVPDRPAGRGLELTPPPVKTWAIENNIPVIQPASLKEESDDLSLLLNTEWDVFIVASYGKIIPKTLLDTPRRGTLNVHPSLLPKFRGPSPIESQILADERDTGVTIMLLDEEVDHGPIVAQASITPETWPLSRLLLEELLAREGGKLLAEALPPWIAKEFEASEQNHTEATFTKKIEKGDGHINLDDDGYQNYLKYLAYEGWPGVFFFVQKNGKDARVKITEAECADGTFRLLSVTPEGKKETPYADFLKQD</sequence>
<dbReference type="EMBL" id="PFBH01000005">
    <property type="protein sequence ID" value="PIR85392.1"/>
    <property type="molecule type" value="Genomic_DNA"/>
</dbReference>
<reference evidence="4" key="1">
    <citation type="submission" date="2017-09" db="EMBL/GenBank/DDBJ databases">
        <title>Depth-based differentiation of microbial function through sediment-hosted aquifers and enrichment of novel symbionts in the deep terrestrial subsurface.</title>
        <authorList>
            <person name="Probst A.J."/>
            <person name="Ladd B."/>
            <person name="Jarett J.K."/>
            <person name="Geller-Mcgrath D.E."/>
            <person name="Sieber C.M.K."/>
            <person name="Emerson J.B."/>
            <person name="Anantharaman K."/>
            <person name="Thomas B.C."/>
            <person name="Malmstrom R."/>
            <person name="Stieglmeier M."/>
            <person name="Klingl A."/>
            <person name="Woyke T."/>
            <person name="Ryan C.M."/>
            <person name="Banfield J.F."/>
        </authorList>
    </citation>
    <scope>NUCLEOTIDE SEQUENCE [LARGE SCALE GENOMIC DNA]</scope>
</reference>
<dbReference type="Gene3D" id="3.40.50.12230">
    <property type="match status" value="1"/>
</dbReference>
<protein>
    <recommendedName>
        <fullName evidence="1">methionyl-tRNA formyltransferase</fullName>
        <ecNumber evidence="1">2.1.2.9</ecNumber>
    </recommendedName>
</protein>
<keyword evidence="3" id="KW-0808">Transferase</keyword>
<dbReference type="SUPFAM" id="SSF53328">
    <property type="entry name" value="Formyltransferase"/>
    <property type="match status" value="1"/>
</dbReference>
<dbReference type="Pfam" id="PF00551">
    <property type="entry name" value="Formyl_trans_N"/>
    <property type="match status" value="1"/>
</dbReference>
<dbReference type="InterPro" id="IPR011034">
    <property type="entry name" value="Formyl_transferase-like_C_sf"/>
</dbReference>
<dbReference type="CDD" id="cd08646">
    <property type="entry name" value="FMT_core_Met-tRNA-FMT_N"/>
    <property type="match status" value="1"/>
</dbReference>
<dbReference type="SUPFAM" id="SSF50486">
    <property type="entry name" value="FMT C-terminal domain-like"/>
    <property type="match status" value="1"/>
</dbReference>
<dbReference type="InterPro" id="IPR041711">
    <property type="entry name" value="Met-tRNA-FMT_N"/>
</dbReference>
<proteinExistence type="predicted"/>
<evidence type="ECO:0000259" key="2">
    <source>
        <dbReference type="Pfam" id="PF00551"/>
    </source>
</evidence>
<dbReference type="AlphaFoldDB" id="A0A2H0UG62"/>
<dbReference type="InterPro" id="IPR002376">
    <property type="entry name" value="Formyl_transf_N"/>
</dbReference>
<evidence type="ECO:0000313" key="3">
    <source>
        <dbReference type="EMBL" id="PIR85392.1"/>
    </source>
</evidence>
<dbReference type="PANTHER" id="PTHR11138">
    <property type="entry name" value="METHIONYL-TRNA FORMYLTRANSFERASE"/>
    <property type="match status" value="1"/>
</dbReference>
<feature type="domain" description="Formyl transferase N-terminal" evidence="2">
    <location>
        <begin position="10"/>
        <end position="161"/>
    </location>
</feature>
<name>A0A2H0UG62_9BACT</name>
<dbReference type="GO" id="GO:0004479">
    <property type="term" value="F:methionyl-tRNA formyltransferase activity"/>
    <property type="evidence" value="ECO:0007669"/>
    <property type="project" value="UniProtKB-EC"/>
</dbReference>
<evidence type="ECO:0000256" key="1">
    <source>
        <dbReference type="ARBA" id="ARBA00012261"/>
    </source>
</evidence>
<evidence type="ECO:0000313" key="4">
    <source>
        <dbReference type="Proteomes" id="UP000229315"/>
    </source>
</evidence>
<gene>
    <name evidence="3" type="ORF">COU15_01015</name>
</gene>
<organism evidence="3 4">
    <name type="scientific">Candidatus Kaiserbacteria bacterium CG10_big_fil_rev_8_21_14_0_10_45_20</name>
    <dbReference type="NCBI Taxonomy" id="1974607"/>
    <lineage>
        <taxon>Bacteria</taxon>
        <taxon>Candidatus Kaiseribacteriota</taxon>
    </lineage>
</organism>
<comment type="caution">
    <text evidence="3">The sequence shown here is derived from an EMBL/GenBank/DDBJ whole genome shotgun (WGS) entry which is preliminary data.</text>
</comment>
<dbReference type="InterPro" id="IPR036477">
    <property type="entry name" value="Formyl_transf_N_sf"/>
</dbReference>
<dbReference type="GO" id="GO:0005829">
    <property type="term" value="C:cytosol"/>
    <property type="evidence" value="ECO:0007669"/>
    <property type="project" value="TreeGrafter"/>
</dbReference>
<dbReference type="PANTHER" id="PTHR11138:SF5">
    <property type="entry name" value="METHIONYL-TRNA FORMYLTRANSFERASE, MITOCHONDRIAL"/>
    <property type="match status" value="1"/>
</dbReference>
<accession>A0A2H0UG62</accession>
<dbReference type="Proteomes" id="UP000229315">
    <property type="component" value="Unassembled WGS sequence"/>
</dbReference>